<protein>
    <recommendedName>
        <fullName evidence="1">protein-ribulosamine 3-kinase</fullName>
        <ecNumber evidence="1">2.7.1.172</ecNumber>
    </recommendedName>
</protein>
<sequence>MDYETLDVAILAGAAGQWSTGRRIDVLDGDNEKSYFVKVIEREEFVDMAEAEYEGQKAIAAVIPDNAVKPVAWGYSADTKSKGLVSGRLLPIIKQMHQRSISPTGQFGFHVTSYYGPQPMIVDWTDNWEESWVREFRSGLRYVERMRGHDPELFKISEQFIEKVASRFLRPLQTGGRSIKPSLCHGNLCDENIQFNVDTHQPVIFDPCSFYGHHEMDFQCMKGPQCIIGQNFIDLYKVKVGASKPIEDFEDRVSLYAMAKADMRRLLEKYPDGLRYYMGGLEPTIASLPDTPPATPSRAQPSTQIASKGDNTGINTPPRTPLITYDPSRNSITDDILGAGE</sequence>
<evidence type="ECO:0000313" key="5">
    <source>
        <dbReference type="Proteomes" id="UP000235728"/>
    </source>
</evidence>
<reference evidence="4 5" key="1">
    <citation type="journal article" date="2016" name="Appl. Microbiol. Biotechnol.">
        <title>Characterization of T-DNA insertion mutants with decreased virulence in the entomopathogenic fungus Beauveria bassiana JEF-007.</title>
        <authorList>
            <person name="Kim S."/>
            <person name="Lee S.J."/>
            <person name="Nai Y.S."/>
            <person name="Yu J.S."/>
            <person name="Lee M.R."/>
            <person name="Yang Y.T."/>
            <person name="Kim J.S."/>
        </authorList>
    </citation>
    <scope>NUCLEOTIDE SEQUENCE [LARGE SCALE GENOMIC DNA]</scope>
    <source>
        <strain evidence="4 5">JEF-007</strain>
    </source>
</reference>
<comment type="catalytic activity">
    <reaction evidence="2">
        <text>N(6)-D-ribulosyl-L-lysyl-[protein] + ATP = N(6)-(3-O-phospho-D-ribulosyl)-L-lysyl-[protein] + ADP + H(+)</text>
        <dbReference type="Rhea" id="RHEA:48432"/>
        <dbReference type="Rhea" id="RHEA-COMP:12103"/>
        <dbReference type="Rhea" id="RHEA-COMP:12104"/>
        <dbReference type="ChEBI" id="CHEBI:15378"/>
        <dbReference type="ChEBI" id="CHEBI:30616"/>
        <dbReference type="ChEBI" id="CHEBI:90418"/>
        <dbReference type="ChEBI" id="CHEBI:90420"/>
        <dbReference type="ChEBI" id="CHEBI:456216"/>
        <dbReference type="EC" id="2.7.1.172"/>
    </reaction>
    <physiologicalReaction direction="left-to-right" evidence="2">
        <dbReference type="Rhea" id="RHEA:48433"/>
    </physiologicalReaction>
</comment>
<comment type="caution">
    <text evidence="4">The sequence shown here is derived from an EMBL/GenBank/DDBJ whole genome shotgun (WGS) entry which is preliminary data.</text>
</comment>
<dbReference type="GO" id="GO:0016301">
    <property type="term" value="F:kinase activity"/>
    <property type="evidence" value="ECO:0007669"/>
    <property type="project" value="UniProtKB-KW"/>
</dbReference>
<dbReference type="PANTHER" id="PTHR12149:SF8">
    <property type="entry name" value="PROTEIN-RIBULOSAMINE 3-KINASE"/>
    <property type="match status" value="1"/>
</dbReference>
<evidence type="ECO:0000256" key="1">
    <source>
        <dbReference type="ARBA" id="ARBA00011961"/>
    </source>
</evidence>
<gene>
    <name evidence="4" type="primary">Fn3krp</name>
    <name evidence="4" type="ORF">BM221_008220</name>
</gene>
<feature type="region of interest" description="Disordered" evidence="3">
    <location>
        <begin position="288"/>
        <end position="341"/>
    </location>
</feature>
<keyword evidence="4" id="KW-0808">Transferase</keyword>
<dbReference type="OMA" id="FYGHHEM"/>
<evidence type="ECO:0000313" key="4">
    <source>
        <dbReference type="EMBL" id="PMB66020.1"/>
    </source>
</evidence>
<accession>A0A2N6NFE7</accession>
<evidence type="ECO:0000256" key="3">
    <source>
        <dbReference type="SAM" id="MobiDB-lite"/>
    </source>
</evidence>
<organism evidence="4 5">
    <name type="scientific">Beauveria bassiana</name>
    <name type="common">White muscardine disease fungus</name>
    <name type="synonym">Tritirachium shiotae</name>
    <dbReference type="NCBI Taxonomy" id="176275"/>
    <lineage>
        <taxon>Eukaryota</taxon>
        <taxon>Fungi</taxon>
        <taxon>Dikarya</taxon>
        <taxon>Ascomycota</taxon>
        <taxon>Pezizomycotina</taxon>
        <taxon>Sordariomycetes</taxon>
        <taxon>Hypocreomycetidae</taxon>
        <taxon>Hypocreales</taxon>
        <taxon>Cordycipitaceae</taxon>
        <taxon>Beauveria</taxon>
    </lineage>
</organism>
<dbReference type="EC" id="2.7.1.172" evidence="1"/>
<dbReference type="PANTHER" id="PTHR12149">
    <property type="entry name" value="FRUCTOSAMINE 3 KINASE-RELATED PROTEIN"/>
    <property type="match status" value="1"/>
</dbReference>
<proteinExistence type="predicted"/>
<dbReference type="InterPro" id="IPR016477">
    <property type="entry name" value="Fructo-/Ketosamine-3-kinase"/>
</dbReference>
<dbReference type="Proteomes" id="UP000235728">
    <property type="component" value="Unassembled WGS sequence"/>
</dbReference>
<dbReference type="EMBL" id="MRVG01000009">
    <property type="protein sequence ID" value="PMB66020.1"/>
    <property type="molecule type" value="Genomic_DNA"/>
</dbReference>
<dbReference type="Gene3D" id="3.90.1200.10">
    <property type="match status" value="1"/>
</dbReference>
<dbReference type="InterPro" id="IPR011009">
    <property type="entry name" value="Kinase-like_dom_sf"/>
</dbReference>
<name>A0A2N6NFE7_BEABA</name>
<dbReference type="Pfam" id="PF03881">
    <property type="entry name" value="Fructosamin_kin"/>
    <property type="match status" value="1"/>
</dbReference>
<evidence type="ECO:0000256" key="2">
    <source>
        <dbReference type="ARBA" id="ARBA00048655"/>
    </source>
</evidence>
<keyword evidence="4" id="KW-0418">Kinase</keyword>
<dbReference type="SUPFAM" id="SSF56112">
    <property type="entry name" value="Protein kinase-like (PK-like)"/>
    <property type="match status" value="1"/>
</dbReference>
<feature type="compositionally biased region" description="Polar residues" evidence="3">
    <location>
        <begin position="297"/>
        <end position="317"/>
    </location>
</feature>
<dbReference type="GO" id="GO:0102193">
    <property type="term" value="F:protein-ribulosamine 3-kinase activity"/>
    <property type="evidence" value="ECO:0007669"/>
    <property type="project" value="UniProtKB-EC"/>
</dbReference>
<dbReference type="AlphaFoldDB" id="A0A2N6NFE7"/>